<dbReference type="EMBL" id="NNRL01000166">
    <property type="protein sequence ID" value="OYR08448.1"/>
    <property type="molecule type" value="Genomic_DNA"/>
</dbReference>
<organism evidence="1 2">
    <name type="scientific">Brucella grignonensis</name>
    <dbReference type="NCBI Taxonomy" id="94627"/>
    <lineage>
        <taxon>Bacteria</taxon>
        <taxon>Pseudomonadati</taxon>
        <taxon>Pseudomonadota</taxon>
        <taxon>Alphaproteobacteria</taxon>
        <taxon>Hyphomicrobiales</taxon>
        <taxon>Brucellaceae</taxon>
        <taxon>Brucella/Ochrobactrum group</taxon>
        <taxon>Brucella</taxon>
    </lineage>
</organism>
<accession>A0A256F0M9</accession>
<evidence type="ECO:0000313" key="1">
    <source>
        <dbReference type="EMBL" id="OYR08448.1"/>
    </source>
</evidence>
<proteinExistence type="predicted"/>
<evidence type="ECO:0000313" key="2">
    <source>
        <dbReference type="Proteomes" id="UP000216478"/>
    </source>
</evidence>
<dbReference type="AlphaFoldDB" id="A0A256F0M9"/>
<protein>
    <submittedName>
        <fullName evidence="1">Putative transposase</fullName>
    </submittedName>
</protein>
<name>A0A256F0M9_9HYPH</name>
<gene>
    <name evidence="1" type="ORF">CEV33_3266</name>
</gene>
<reference evidence="1 2" key="1">
    <citation type="submission" date="2017-07" db="EMBL/GenBank/DDBJ databases">
        <title>Phylogenetic study on the rhizospheric bacterium Ochrobactrum sp. A44.</title>
        <authorList>
            <person name="Krzyzanowska D.M."/>
            <person name="Ossowicki A."/>
            <person name="Rajewska M."/>
            <person name="Maciag T."/>
            <person name="Kaczynski Z."/>
            <person name="Czerwicka M."/>
            <person name="Jafra S."/>
        </authorList>
    </citation>
    <scope>NUCLEOTIDE SEQUENCE [LARGE SCALE GENOMIC DNA]</scope>
    <source>
        <strain evidence="1 2">OgA9a</strain>
    </source>
</reference>
<sequence>MNAISLTNVTMHRCKGYPFSVEIITHAMWLYFRFLLSLHHVEYLLAERGIEVSFQTIAE</sequence>
<comment type="caution">
    <text evidence="1">The sequence shown here is derived from an EMBL/GenBank/DDBJ whole genome shotgun (WGS) entry which is preliminary data.</text>
</comment>
<dbReference type="Proteomes" id="UP000216478">
    <property type="component" value="Unassembled WGS sequence"/>
</dbReference>
<keyword evidence="2" id="KW-1185">Reference proteome</keyword>